<sequence>MEATWTQPCQIVSFWGISDKGLQRRLLAEQVATFDVALKKALATETARLQAWFNASLPATEARWWNWSVTDAEYTERSHADCFAYSLMLM</sequence>
<dbReference type="AlphaFoldDB" id="A0A085M6E9"/>
<gene>
    <name evidence="1" type="ORF">M513_06286</name>
</gene>
<reference evidence="1 2" key="1">
    <citation type="journal article" date="2014" name="Nat. Genet.">
        <title>Genome and transcriptome of the porcine whipworm Trichuris suis.</title>
        <authorList>
            <person name="Jex A.R."/>
            <person name="Nejsum P."/>
            <person name="Schwarz E.M."/>
            <person name="Hu L."/>
            <person name="Young N.D."/>
            <person name="Hall R.S."/>
            <person name="Korhonen P.K."/>
            <person name="Liao S."/>
            <person name="Thamsborg S."/>
            <person name="Xia J."/>
            <person name="Xu P."/>
            <person name="Wang S."/>
            <person name="Scheerlinck J.P."/>
            <person name="Hofmann A."/>
            <person name="Sternberg P.W."/>
            <person name="Wang J."/>
            <person name="Gasser R.B."/>
        </authorList>
    </citation>
    <scope>NUCLEOTIDE SEQUENCE [LARGE SCALE GENOMIC DNA]</scope>
    <source>
        <strain evidence="1">DCEP-RM93M</strain>
    </source>
</reference>
<dbReference type="EMBL" id="KL363223">
    <property type="protein sequence ID" value="KFD52795.1"/>
    <property type="molecule type" value="Genomic_DNA"/>
</dbReference>
<keyword evidence="2" id="KW-1185">Reference proteome</keyword>
<dbReference type="Proteomes" id="UP000030764">
    <property type="component" value="Unassembled WGS sequence"/>
</dbReference>
<evidence type="ECO:0000313" key="1">
    <source>
        <dbReference type="EMBL" id="KFD52795.1"/>
    </source>
</evidence>
<name>A0A085M6E9_9BILA</name>
<evidence type="ECO:0000313" key="2">
    <source>
        <dbReference type="Proteomes" id="UP000030764"/>
    </source>
</evidence>
<organism evidence="1 2">
    <name type="scientific">Trichuris suis</name>
    <name type="common">pig whipworm</name>
    <dbReference type="NCBI Taxonomy" id="68888"/>
    <lineage>
        <taxon>Eukaryota</taxon>
        <taxon>Metazoa</taxon>
        <taxon>Ecdysozoa</taxon>
        <taxon>Nematoda</taxon>
        <taxon>Enoplea</taxon>
        <taxon>Dorylaimia</taxon>
        <taxon>Trichinellida</taxon>
        <taxon>Trichuridae</taxon>
        <taxon>Trichuris</taxon>
    </lineage>
</organism>
<proteinExistence type="predicted"/>
<protein>
    <submittedName>
        <fullName evidence="1">Uncharacterized protein</fullName>
    </submittedName>
</protein>
<accession>A0A085M6E9</accession>